<dbReference type="SMART" id="SM00356">
    <property type="entry name" value="ZnF_C3H1"/>
    <property type="match status" value="2"/>
</dbReference>
<name>K3WU63_GLOUD</name>
<dbReference type="STRING" id="431595.K3WU63"/>
<evidence type="ECO:0000256" key="4">
    <source>
        <dbReference type="PROSITE-ProRule" id="PRU00723"/>
    </source>
</evidence>
<feature type="region of interest" description="Disordered" evidence="5">
    <location>
        <begin position="127"/>
        <end position="443"/>
    </location>
</feature>
<reference evidence="7" key="3">
    <citation type="submission" date="2015-02" db="UniProtKB">
        <authorList>
            <consortium name="EnsemblProtists"/>
        </authorList>
    </citation>
    <scope>IDENTIFICATION</scope>
    <source>
        <strain evidence="7">DAOM BR144</strain>
    </source>
</reference>
<keyword evidence="1 4" id="KW-0479">Metal-binding</keyword>
<keyword evidence="2 4" id="KW-0863">Zinc-finger</keyword>
<feature type="compositionally biased region" description="Basic and acidic residues" evidence="5">
    <location>
        <begin position="136"/>
        <end position="146"/>
    </location>
</feature>
<dbReference type="AlphaFoldDB" id="K3WU63"/>
<dbReference type="InterPro" id="IPR008942">
    <property type="entry name" value="ENTH_VHS"/>
</dbReference>
<keyword evidence="8" id="KW-1185">Reference proteome</keyword>
<dbReference type="InterPro" id="IPR000571">
    <property type="entry name" value="Znf_CCCH"/>
</dbReference>
<dbReference type="EMBL" id="GL376613">
    <property type="status" value="NOT_ANNOTATED_CDS"/>
    <property type="molecule type" value="Genomic_DNA"/>
</dbReference>
<feature type="compositionally biased region" description="Gly residues" evidence="5">
    <location>
        <begin position="378"/>
        <end position="387"/>
    </location>
</feature>
<organism evidence="7 8">
    <name type="scientific">Globisporangium ultimum (strain ATCC 200006 / CBS 805.95 / DAOM BR144)</name>
    <name type="common">Pythium ultimum</name>
    <dbReference type="NCBI Taxonomy" id="431595"/>
    <lineage>
        <taxon>Eukaryota</taxon>
        <taxon>Sar</taxon>
        <taxon>Stramenopiles</taxon>
        <taxon>Oomycota</taxon>
        <taxon>Peronosporomycetes</taxon>
        <taxon>Pythiales</taxon>
        <taxon>Pythiaceae</taxon>
        <taxon>Globisporangium</taxon>
    </lineage>
</organism>
<evidence type="ECO:0000256" key="2">
    <source>
        <dbReference type="ARBA" id="ARBA00022771"/>
    </source>
</evidence>
<evidence type="ECO:0000259" key="6">
    <source>
        <dbReference type="PROSITE" id="PS50103"/>
    </source>
</evidence>
<reference evidence="8" key="1">
    <citation type="journal article" date="2010" name="Genome Biol.">
        <title>Genome sequence of the necrotrophic plant pathogen Pythium ultimum reveals original pathogenicity mechanisms and effector repertoire.</title>
        <authorList>
            <person name="Levesque C.A."/>
            <person name="Brouwer H."/>
            <person name="Cano L."/>
            <person name="Hamilton J.P."/>
            <person name="Holt C."/>
            <person name="Huitema E."/>
            <person name="Raffaele S."/>
            <person name="Robideau G.P."/>
            <person name="Thines M."/>
            <person name="Win J."/>
            <person name="Zerillo M.M."/>
            <person name="Beakes G.W."/>
            <person name="Boore J.L."/>
            <person name="Busam D."/>
            <person name="Dumas B."/>
            <person name="Ferriera S."/>
            <person name="Fuerstenberg S.I."/>
            <person name="Gachon C.M."/>
            <person name="Gaulin E."/>
            <person name="Govers F."/>
            <person name="Grenville-Briggs L."/>
            <person name="Horner N."/>
            <person name="Hostetler J."/>
            <person name="Jiang R.H."/>
            <person name="Johnson J."/>
            <person name="Krajaejun T."/>
            <person name="Lin H."/>
            <person name="Meijer H.J."/>
            <person name="Moore B."/>
            <person name="Morris P."/>
            <person name="Phuntmart V."/>
            <person name="Puiu D."/>
            <person name="Shetty J."/>
            <person name="Stajich J.E."/>
            <person name="Tripathy S."/>
            <person name="Wawra S."/>
            <person name="van West P."/>
            <person name="Whitty B.R."/>
            <person name="Coutinho P.M."/>
            <person name="Henrissat B."/>
            <person name="Martin F."/>
            <person name="Thomas P.D."/>
            <person name="Tyler B.M."/>
            <person name="De Vries R.P."/>
            <person name="Kamoun S."/>
            <person name="Yandell M."/>
            <person name="Tisserat N."/>
            <person name="Buell C.R."/>
        </authorList>
    </citation>
    <scope>NUCLEOTIDE SEQUENCE</scope>
    <source>
        <strain evidence="8">DAOM:BR144</strain>
    </source>
</reference>
<feature type="zinc finger region" description="C3H1-type" evidence="4">
    <location>
        <begin position="442"/>
        <end position="469"/>
    </location>
</feature>
<dbReference type="InParanoid" id="K3WU63"/>
<evidence type="ECO:0000256" key="1">
    <source>
        <dbReference type="ARBA" id="ARBA00022723"/>
    </source>
</evidence>
<dbReference type="Gene3D" id="3.30.1370.210">
    <property type="match status" value="1"/>
</dbReference>
<feature type="domain" description="C3H1-type" evidence="6">
    <location>
        <begin position="485"/>
        <end position="512"/>
    </location>
</feature>
<dbReference type="SUPFAM" id="SSF90229">
    <property type="entry name" value="CCCH zinc finger"/>
    <property type="match status" value="1"/>
</dbReference>
<feature type="compositionally biased region" description="Basic and acidic residues" evidence="5">
    <location>
        <begin position="199"/>
        <end position="238"/>
    </location>
</feature>
<evidence type="ECO:0000313" key="8">
    <source>
        <dbReference type="Proteomes" id="UP000019132"/>
    </source>
</evidence>
<feature type="domain" description="C3H1-type" evidence="6">
    <location>
        <begin position="442"/>
        <end position="469"/>
    </location>
</feature>
<protein>
    <recommendedName>
        <fullName evidence="6">C3H1-type domain-containing protein</fullName>
    </recommendedName>
</protein>
<dbReference type="GO" id="GO:0008270">
    <property type="term" value="F:zinc ion binding"/>
    <property type="evidence" value="ECO:0007669"/>
    <property type="project" value="UniProtKB-KW"/>
</dbReference>
<reference evidence="8" key="2">
    <citation type="submission" date="2010-04" db="EMBL/GenBank/DDBJ databases">
        <authorList>
            <person name="Buell R."/>
            <person name="Hamilton J."/>
            <person name="Hostetler J."/>
        </authorList>
    </citation>
    <scope>NUCLEOTIDE SEQUENCE [LARGE SCALE GENOMIC DNA]</scope>
    <source>
        <strain evidence="8">DAOM:BR144</strain>
    </source>
</reference>
<dbReference type="Proteomes" id="UP000019132">
    <property type="component" value="Unassembled WGS sequence"/>
</dbReference>
<feature type="compositionally biased region" description="Basic and acidic residues" evidence="5">
    <location>
        <begin position="337"/>
        <end position="374"/>
    </location>
</feature>
<dbReference type="EnsemblProtists" id="PYU1_T008510">
    <property type="protein sequence ID" value="PYU1_T008510"/>
    <property type="gene ID" value="PYU1_G008494"/>
</dbReference>
<feature type="compositionally biased region" description="Polar residues" evidence="5">
    <location>
        <begin position="579"/>
        <end position="592"/>
    </location>
</feature>
<dbReference type="Gene3D" id="1.25.40.90">
    <property type="match status" value="1"/>
</dbReference>
<feature type="region of interest" description="Disordered" evidence="5">
    <location>
        <begin position="513"/>
        <end position="695"/>
    </location>
</feature>
<dbReference type="Pfam" id="PF00642">
    <property type="entry name" value="zf-CCCH"/>
    <property type="match status" value="1"/>
</dbReference>
<evidence type="ECO:0000256" key="3">
    <source>
        <dbReference type="ARBA" id="ARBA00022833"/>
    </source>
</evidence>
<dbReference type="OMA" id="SRWGPPK"/>
<dbReference type="Pfam" id="PF04818">
    <property type="entry name" value="CID"/>
    <property type="match status" value="1"/>
</dbReference>
<feature type="zinc finger region" description="C3H1-type" evidence="4">
    <location>
        <begin position="485"/>
        <end position="512"/>
    </location>
</feature>
<accession>K3WU63</accession>
<dbReference type="InterPro" id="IPR036855">
    <property type="entry name" value="Znf_CCCH_sf"/>
</dbReference>
<feature type="compositionally biased region" description="Basic and acidic residues" evidence="5">
    <location>
        <begin position="388"/>
        <end position="397"/>
    </location>
</feature>
<feature type="compositionally biased region" description="Low complexity" evidence="5">
    <location>
        <begin position="553"/>
        <end position="568"/>
    </location>
</feature>
<dbReference type="eggNOG" id="KOG0132">
    <property type="taxonomic scope" value="Eukaryota"/>
</dbReference>
<feature type="compositionally biased region" description="Polar residues" evidence="5">
    <location>
        <begin position="530"/>
        <end position="552"/>
    </location>
</feature>
<feature type="compositionally biased region" description="Acidic residues" evidence="5">
    <location>
        <begin position="675"/>
        <end position="684"/>
    </location>
</feature>
<dbReference type="VEuPathDB" id="FungiDB:PYU1_G008494"/>
<feature type="compositionally biased region" description="Basic and acidic residues" evidence="5">
    <location>
        <begin position="250"/>
        <end position="266"/>
    </location>
</feature>
<evidence type="ECO:0000256" key="5">
    <source>
        <dbReference type="SAM" id="MobiDB-lite"/>
    </source>
</evidence>
<evidence type="ECO:0000313" key="7">
    <source>
        <dbReference type="EnsemblProtists" id="PYU1_T008510"/>
    </source>
</evidence>
<dbReference type="HOGENOM" id="CLU_345322_0_0_1"/>
<sequence length="695" mass="75714">MGSQAWEGYAELHQALEGLACAKGTSANRIKAVAAAALKYAKDYKRVVHDVEMLYAIDAIIRQSQIKFAAKDPFAKRFSLHLSNTIAAVKKIPEESQQNVRHVLHEWQSRGFYTATQVEDAGGRQYSIASNSQPLDDQHHRGRESTETTPTASAGKLASLLSIIKKQKERKEQQDQQPPPSILGDAPSLLPSPTGPPHSQHERQSPTERSYLDRSAEYDKHQHPSERDTFNNHGDRRQGGLLPEPTSGHVRRDMDGGRDQYDESRAVKKPRGSRWGPPKANEDARPPPIDTAPHSRSGDLSPRYGAGGMPPRSPPRRRMDDAPQQNASFRPSPSGPPRRDDWHHAPTTTDHQRNDGFARGHPDHSRSPPMDKLRQPSPGGGRVGGYGYDKEAFHDNNRFAQDPSNPVYAPPPTSGRHDERHHQPMHSNAAKATASSGEKIPGTSGEVCRKFLAGRCTFGDRCWHIHNQQGGMPSRPSRVEMNEAKRKTVLCANFPKGTCRFGDNCSFAHGEHDLDRSTGPRSRGLPPTPGNSSSFDSSASRWQTRSGGNSNDSTTTHHQQQQASMSSAIAYDRGDRGTSGATSMSHANTLVSGTPPYPPYNNNIAGNDAVVAAPEPPGPQGYPSVGSVSMPRAQSVPVPATSAPMYPPPQINVPNASAGNGFAAAPSARASQMKDDDDDVEAEAPEFNLQYDDDE</sequence>
<dbReference type="InterPro" id="IPR006569">
    <property type="entry name" value="CID_dom"/>
</dbReference>
<keyword evidence="3 4" id="KW-0862">Zinc</keyword>
<dbReference type="PROSITE" id="PS50103">
    <property type="entry name" value="ZF_C3H1"/>
    <property type="match status" value="2"/>
</dbReference>
<proteinExistence type="predicted"/>